<evidence type="ECO:0000256" key="1">
    <source>
        <dbReference type="ARBA" id="ARBA00010014"/>
    </source>
</evidence>
<feature type="region of interest" description="Disordered" evidence="6">
    <location>
        <begin position="116"/>
        <end position="145"/>
    </location>
</feature>
<evidence type="ECO:0000313" key="7">
    <source>
        <dbReference type="EMBL" id="AIU94811.1"/>
    </source>
</evidence>
<evidence type="ECO:0000256" key="5">
    <source>
        <dbReference type="ARBA" id="ARBA00035466"/>
    </source>
</evidence>
<dbReference type="PANTHER" id="PTHR11710">
    <property type="entry name" value="40S RIBOSOMAL PROTEIN S19"/>
    <property type="match status" value="1"/>
</dbReference>
<dbReference type="AlphaFoldDB" id="A0A0A0QYD9"/>
<evidence type="ECO:0000256" key="3">
    <source>
        <dbReference type="ARBA" id="ARBA00023274"/>
    </source>
</evidence>
<dbReference type="PANTHER" id="PTHR11710:SF0">
    <property type="entry name" value="40S RIBOSOMAL PROTEIN S19"/>
    <property type="match status" value="1"/>
</dbReference>
<keyword evidence="3" id="KW-0687">Ribonucleoprotein</keyword>
<dbReference type="FunFam" id="1.10.10.10:FF:000118">
    <property type="entry name" value="40S ribosomal protein S19"/>
    <property type="match status" value="1"/>
</dbReference>
<organism evidence="7">
    <name type="scientific">Phragmatopoma lapidosa</name>
    <dbReference type="NCBI Taxonomy" id="341668"/>
    <lineage>
        <taxon>Eukaryota</taxon>
        <taxon>Metazoa</taxon>
        <taxon>Spiralia</taxon>
        <taxon>Lophotrochozoa</taxon>
        <taxon>Annelida</taxon>
        <taxon>Polychaeta</taxon>
        <taxon>Sedentaria</taxon>
        <taxon>Canalipalpata</taxon>
        <taxon>Sabellida</taxon>
        <taxon>Sabellariidae</taxon>
        <taxon>Phragmatopoma</taxon>
    </lineage>
</organism>
<dbReference type="GO" id="GO:0003723">
    <property type="term" value="F:RNA binding"/>
    <property type="evidence" value="ECO:0007669"/>
    <property type="project" value="TreeGrafter"/>
</dbReference>
<dbReference type="PROSITE" id="PS00628">
    <property type="entry name" value="RIBOSOMAL_S19E"/>
    <property type="match status" value="1"/>
</dbReference>
<dbReference type="EMBL" id="KM267685">
    <property type="protein sequence ID" value="AIU94811.1"/>
    <property type="molecule type" value="mRNA"/>
</dbReference>
<keyword evidence="2 7" id="KW-0689">Ribosomal protein</keyword>
<proteinExistence type="evidence at transcript level"/>
<dbReference type="EMBL" id="KM267683">
    <property type="protein sequence ID" value="AIU94809.1"/>
    <property type="molecule type" value="mRNA"/>
</dbReference>
<evidence type="ECO:0000256" key="6">
    <source>
        <dbReference type="SAM" id="MobiDB-lite"/>
    </source>
</evidence>
<sequence length="145" mass="16057">MPGCSVKDVDQAAFVKGLAAFLKKSGKMKVPDWTDLVKTGRFKELAPYDEDWYYIRAAAVARHLYIRAPVGVKSFTKIYGGRKRNGTCPSHFSRGGTSISRKVLQSLEGLKLVEKDPQSGGRRLTGQGRRDLDRIASQIANKGKK</sequence>
<dbReference type="InterPro" id="IPR018277">
    <property type="entry name" value="Ribosomal_eS19_CS"/>
</dbReference>
<evidence type="ECO:0000256" key="4">
    <source>
        <dbReference type="ARBA" id="ARBA00035143"/>
    </source>
</evidence>
<dbReference type="Pfam" id="PF01090">
    <property type="entry name" value="Ribosomal_S19e"/>
    <property type="match status" value="1"/>
</dbReference>
<comment type="similarity">
    <text evidence="1">Belongs to the eukaryotic ribosomal protein eS19 family.</text>
</comment>
<dbReference type="InterPro" id="IPR036390">
    <property type="entry name" value="WH_DNA-bd_sf"/>
</dbReference>
<dbReference type="InterPro" id="IPR001266">
    <property type="entry name" value="Ribosomal_eS19"/>
</dbReference>
<reference evidence="7" key="1">
    <citation type="submission" date="2014-07" db="EMBL/GenBank/DDBJ databases">
        <authorList>
            <person name="Rackow A.R."/>
            <person name="Miller C.S."/>
            <person name="Lierz K.L."/>
            <person name="Frankie M.C."/>
            <person name="Cooling G.T."/>
            <person name="Ciesielski A.L."/>
            <person name="Dean M.A."/>
        </authorList>
    </citation>
    <scope>NUCLEOTIDE SEQUENCE</scope>
</reference>
<name>A0A0A0QYD9_9ANNE</name>
<dbReference type="SMART" id="SM01413">
    <property type="entry name" value="Ribosomal_S19e"/>
    <property type="match status" value="1"/>
</dbReference>
<dbReference type="InterPro" id="IPR036388">
    <property type="entry name" value="WH-like_DNA-bd_sf"/>
</dbReference>
<dbReference type="GO" id="GO:0006412">
    <property type="term" value="P:translation"/>
    <property type="evidence" value="ECO:0007669"/>
    <property type="project" value="InterPro"/>
</dbReference>
<protein>
    <recommendedName>
        <fullName evidence="4">Small ribosomal subunit protein eS19</fullName>
    </recommendedName>
    <alternativeName>
        <fullName evidence="5">40S ribosomal protein S19</fullName>
    </alternativeName>
</protein>
<accession>A0A0A0QYD9</accession>
<dbReference type="Gene3D" id="1.10.10.10">
    <property type="entry name" value="Winged helix-like DNA-binding domain superfamily/Winged helix DNA-binding domain"/>
    <property type="match status" value="1"/>
</dbReference>
<evidence type="ECO:0000256" key="2">
    <source>
        <dbReference type="ARBA" id="ARBA00022980"/>
    </source>
</evidence>
<dbReference type="GO" id="GO:0022627">
    <property type="term" value="C:cytosolic small ribosomal subunit"/>
    <property type="evidence" value="ECO:0007669"/>
    <property type="project" value="TreeGrafter"/>
</dbReference>
<dbReference type="GO" id="GO:0003735">
    <property type="term" value="F:structural constituent of ribosome"/>
    <property type="evidence" value="ECO:0007669"/>
    <property type="project" value="InterPro"/>
</dbReference>
<dbReference type="SUPFAM" id="SSF46785">
    <property type="entry name" value="Winged helix' DNA-binding domain"/>
    <property type="match status" value="1"/>
</dbReference>
<dbReference type="GO" id="GO:0000028">
    <property type="term" value="P:ribosomal small subunit assembly"/>
    <property type="evidence" value="ECO:0007669"/>
    <property type="project" value="TreeGrafter"/>
</dbReference>